<dbReference type="EMBL" id="WWCR01000005">
    <property type="protein sequence ID" value="MYM71954.1"/>
    <property type="molecule type" value="Genomic_DNA"/>
</dbReference>
<organism evidence="2 3">
    <name type="scientific">Duganella margarita</name>
    <dbReference type="NCBI Taxonomy" id="2692170"/>
    <lineage>
        <taxon>Bacteria</taxon>
        <taxon>Pseudomonadati</taxon>
        <taxon>Pseudomonadota</taxon>
        <taxon>Betaproteobacteria</taxon>
        <taxon>Burkholderiales</taxon>
        <taxon>Oxalobacteraceae</taxon>
        <taxon>Telluria group</taxon>
        <taxon>Duganella</taxon>
    </lineage>
</organism>
<evidence type="ECO:0000313" key="3">
    <source>
        <dbReference type="Proteomes" id="UP000469734"/>
    </source>
</evidence>
<reference evidence="2 3" key="1">
    <citation type="submission" date="2019-12" db="EMBL/GenBank/DDBJ databases">
        <title>Novel species isolated from a subtropical stream in China.</title>
        <authorList>
            <person name="Lu H."/>
        </authorList>
    </citation>
    <scope>NUCLEOTIDE SEQUENCE [LARGE SCALE GENOMIC DNA]</scope>
    <source>
        <strain evidence="2 3">FT134W</strain>
    </source>
</reference>
<feature type="chain" id="PRO_5030988637" evidence="1">
    <location>
        <begin position="19"/>
        <end position="135"/>
    </location>
</feature>
<keyword evidence="1" id="KW-0732">Signal</keyword>
<dbReference type="Pfam" id="PF09912">
    <property type="entry name" value="DUF2141"/>
    <property type="match status" value="1"/>
</dbReference>
<name>A0A7X4H0I3_9BURK</name>
<feature type="signal peptide" evidence="1">
    <location>
        <begin position="1"/>
        <end position="18"/>
    </location>
</feature>
<accession>A0A7X4H0I3</accession>
<dbReference type="InterPro" id="IPR018673">
    <property type="entry name" value="DUF2141"/>
</dbReference>
<comment type="caution">
    <text evidence="2">The sequence shown here is derived from an EMBL/GenBank/DDBJ whole genome shotgun (WGS) entry which is preliminary data.</text>
</comment>
<proteinExistence type="predicted"/>
<gene>
    <name evidence="2" type="ORF">GTP56_07045</name>
</gene>
<dbReference type="RefSeq" id="WP_161049568.1">
    <property type="nucleotide sequence ID" value="NZ_WWCR01000005.1"/>
</dbReference>
<protein>
    <submittedName>
        <fullName evidence="2">DUF2141 domain-containing protein</fullName>
    </submittedName>
</protein>
<evidence type="ECO:0000313" key="2">
    <source>
        <dbReference type="EMBL" id="MYM71954.1"/>
    </source>
</evidence>
<dbReference type="Proteomes" id="UP000469734">
    <property type="component" value="Unassembled WGS sequence"/>
</dbReference>
<evidence type="ECO:0000256" key="1">
    <source>
        <dbReference type="SAM" id="SignalP"/>
    </source>
</evidence>
<dbReference type="AlphaFoldDB" id="A0A7X4H0I3"/>
<sequence>MSKLILASLLAVCCSAHAADLTIHVDGVTSAEGNVMVAVYNSADTFLAKPLRAVQAPAQNGAVDVKVTDLPAGDYAFAVYHDANANGKMDRNMVGVPTEDYAFSNNAFGKRGAPRFEDARIALPADGAVTAVNLR</sequence>